<name>A0A517NDT1_9BACT</name>
<dbReference type="SUPFAM" id="SSF56300">
    <property type="entry name" value="Metallo-dependent phosphatases"/>
    <property type="match status" value="1"/>
</dbReference>
<dbReference type="OrthoDB" id="247902at2"/>
<dbReference type="GO" id="GO:0016787">
    <property type="term" value="F:hydrolase activity"/>
    <property type="evidence" value="ECO:0007669"/>
    <property type="project" value="UniProtKB-KW"/>
</dbReference>
<evidence type="ECO:0000313" key="3">
    <source>
        <dbReference type="Proteomes" id="UP000318538"/>
    </source>
</evidence>
<reference evidence="2 3" key="1">
    <citation type="submission" date="2019-02" db="EMBL/GenBank/DDBJ databases">
        <title>Deep-cultivation of Planctomycetes and their phenomic and genomic characterization uncovers novel biology.</title>
        <authorList>
            <person name="Wiegand S."/>
            <person name="Jogler M."/>
            <person name="Boedeker C."/>
            <person name="Pinto D."/>
            <person name="Vollmers J."/>
            <person name="Rivas-Marin E."/>
            <person name="Kohn T."/>
            <person name="Peeters S.H."/>
            <person name="Heuer A."/>
            <person name="Rast P."/>
            <person name="Oberbeckmann S."/>
            <person name="Bunk B."/>
            <person name="Jeske O."/>
            <person name="Meyerdierks A."/>
            <person name="Storesund J.E."/>
            <person name="Kallscheuer N."/>
            <person name="Luecker S."/>
            <person name="Lage O.M."/>
            <person name="Pohl T."/>
            <person name="Merkel B.J."/>
            <person name="Hornburger P."/>
            <person name="Mueller R.-W."/>
            <person name="Bruemmer F."/>
            <person name="Labrenz M."/>
            <person name="Spormann A.M."/>
            <person name="Op den Camp H."/>
            <person name="Overmann J."/>
            <person name="Amann R."/>
            <person name="Jetten M.S.M."/>
            <person name="Mascher T."/>
            <person name="Medema M.H."/>
            <person name="Devos D.P."/>
            <person name="Kaster A.-K."/>
            <person name="Ovreas L."/>
            <person name="Rohde M."/>
            <person name="Galperin M.Y."/>
            <person name="Jogler C."/>
        </authorList>
    </citation>
    <scope>NUCLEOTIDE SEQUENCE [LARGE SCALE GENOMIC DNA]</scope>
    <source>
        <strain evidence="2 3">K22_7</strain>
    </source>
</reference>
<keyword evidence="3" id="KW-1185">Reference proteome</keyword>
<proteinExistence type="predicted"/>
<dbReference type="InterPro" id="IPR029052">
    <property type="entry name" value="Metallo-depent_PP-like"/>
</dbReference>
<protein>
    <submittedName>
        <fullName evidence="2">UDP-2,3-diacylglucosamine hydrolase</fullName>
        <ecNumber evidence="2">3.6.1.54</ecNumber>
    </submittedName>
</protein>
<gene>
    <name evidence="2" type="primary">lpxH</name>
    <name evidence="2" type="ORF">K227x_36850</name>
</gene>
<keyword evidence="2" id="KW-0378">Hydrolase</keyword>
<dbReference type="Proteomes" id="UP000318538">
    <property type="component" value="Chromosome"/>
</dbReference>
<dbReference type="Pfam" id="PF00149">
    <property type="entry name" value="Metallophos"/>
    <property type="match status" value="1"/>
</dbReference>
<sequence>MIEVWHDNSIRKVSFVSDLHWLSSRSIADQYSDSIRHAIKQADLCVWGGDLFDFRWSRLENEESSIQEALDWLERWYVAFPEKRFVYLNGNHDAHTKFQDRLIQWAESRNRFTAGIECLRVAQTLWLHGDVIEGGGTSQGFEDYRRLWRHKPVANKFHSGLYDAAIAIRLHGAASWTVHREKATCLRVAKWLAEQPVEKTAGIKRIVFGHTHRRIDGACIDEIEFHNGGAAIKHVPFSPITVDVDPG</sequence>
<dbReference type="AlphaFoldDB" id="A0A517NDT1"/>
<accession>A0A517NDT1</accession>
<dbReference type="InterPro" id="IPR004843">
    <property type="entry name" value="Calcineurin-like_PHP"/>
</dbReference>
<dbReference type="KEGG" id="rlc:K227x_36850"/>
<dbReference type="RefSeq" id="WP_145171319.1">
    <property type="nucleotide sequence ID" value="NZ_CP036525.1"/>
</dbReference>
<dbReference type="EC" id="3.6.1.54" evidence="2"/>
<dbReference type="EMBL" id="CP036525">
    <property type="protein sequence ID" value="QDT05285.1"/>
    <property type="molecule type" value="Genomic_DNA"/>
</dbReference>
<dbReference type="Gene3D" id="3.60.21.10">
    <property type="match status" value="1"/>
</dbReference>
<evidence type="ECO:0000313" key="2">
    <source>
        <dbReference type="EMBL" id="QDT05285.1"/>
    </source>
</evidence>
<evidence type="ECO:0000259" key="1">
    <source>
        <dbReference type="Pfam" id="PF00149"/>
    </source>
</evidence>
<organism evidence="2 3">
    <name type="scientific">Rubripirellula lacrimiformis</name>
    <dbReference type="NCBI Taxonomy" id="1930273"/>
    <lineage>
        <taxon>Bacteria</taxon>
        <taxon>Pseudomonadati</taxon>
        <taxon>Planctomycetota</taxon>
        <taxon>Planctomycetia</taxon>
        <taxon>Pirellulales</taxon>
        <taxon>Pirellulaceae</taxon>
        <taxon>Rubripirellula</taxon>
    </lineage>
</organism>
<feature type="domain" description="Calcineurin-like phosphoesterase" evidence="1">
    <location>
        <begin position="13"/>
        <end position="213"/>
    </location>
</feature>